<dbReference type="PANTHER" id="PTHR16255:SF1">
    <property type="entry name" value="REQUIRED FOR MEIOTIC NUCLEAR DIVISION PROTEIN 1 HOMOLOG"/>
    <property type="match status" value="1"/>
</dbReference>
<protein>
    <recommendedName>
        <fullName evidence="2">DUF155 domain-containing protein</fullName>
    </recommendedName>
</protein>
<evidence type="ECO:0000313" key="4">
    <source>
        <dbReference type="Proteomes" id="UP001515480"/>
    </source>
</evidence>
<evidence type="ECO:0000256" key="1">
    <source>
        <dbReference type="ARBA" id="ARBA00008306"/>
    </source>
</evidence>
<comment type="similarity">
    <text evidence="1">Belongs to the RMD1/sif2 family.</text>
</comment>
<sequence>MWLPLLCALPPCFARSRQPPPGVYAGGTLYRAVPHSPRSRIGAPAGSWIRAEAFDGASEEPMGAIFNEEEKVTVLYSSGAQGRTRRVRRTTRPPKEEQWRKHSAELQPAGYRRITAGCQYGSINLEEVAELMASSDSFRAFGERLSIVSYTEVVHCRFSSSSFAPESVCDAFIFPYGSVLLWGFSYVEELSILELLAPCSTPIHCWQPPRSSPTNVCDDLADFEFMLFTDATAETTEATRANSVITNNIITLKTDDATERLAISFAFAQSAKLSVLEAGLDSTTDEIRDIPEELARKGRCRVSANALARLTGRVYLDRNEVNLYSNILDSPDFFWEAETFEPLYRKVNRYLDIENRVSILNSRLDIVNDLLEGLSGQLEIRNSHRLEIIVIALIAIEILLELLPHGTVMSAGSRIFQKLALLVAVPLR</sequence>
<name>A0AB34K3A1_PRYPA</name>
<dbReference type="InterPro" id="IPR051624">
    <property type="entry name" value="RMD1/Sad1-interacting"/>
</dbReference>
<dbReference type="GO" id="GO:0005739">
    <property type="term" value="C:mitochondrion"/>
    <property type="evidence" value="ECO:0007669"/>
    <property type="project" value="UniProtKB-ARBA"/>
</dbReference>
<dbReference type="AlphaFoldDB" id="A0AB34K3A1"/>
<feature type="domain" description="DUF155" evidence="2">
    <location>
        <begin position="172"/>
        <end position="361"/>
    </location>
</feature>
<gene>
    <name evidence="3" type="ORF">AB1Y20_010299</name>
</gene>
<evidence type="ECO:0000259" key="2">
    <source>
        <dbReference type="Pfam" id="PF02582"/>
    </source>
</evidence>
<organism evidence="3 4">
    <name type="scientific">Prymnesium parvum</name>
    <name type="common">Toxic golden alga</name>
    <dbReference type="NCBI Taxonomy" id="97485"/>
    <lineage>
        <taxon>Eukaryota</taxon>
        <taxon>Haptista</taxon>
        <taxon>Haptophyta</taxon>
        <taxon>Prymnesiophyceae</taxon>
        <taxon>Prymnesiales</taxon>
        <taxon>Prymnesiaceae</taxon>
        <taxon>Prymnesium</taxon>
    </lineage>
</organism>
<keyword evidence="4" id="KW-1185">Reference proteome</keyword>
<comment type="caution">
    <text evidence="3">The sequence shown here is derived from an EMBL/GenBank/DDBJ whole genome shotgun (WGS) entry which is preliminary data.</text>
</comment>
<proteinExistence type="inferred from homology"/>
<accession>A0AB34K3A1</accession>
<evidence type="ECO:0000313" key="3">
    <source>
        <dbReference type="EMBL" id="KAL1528978.1"/>
    </source>
</evidence>
<dbReference type="Proteomes" id="UP001515480">
    <property type="component" value="Unassembled WGS sequence"/>
</dbReference>
<reference evidence="3 4" key="1">
    <citation type="journal article" date="2024" name="Science">
        <title>Giant polyketide synthase enzymes in the biosynthesis of giant marine polyether toxins.</title>
        <authorList>
            <person name="Fallon T.R."/>
            <person name="Shende V.V."/>
            <person name="Wierzbicki I.H."/>
            <person name="Pendleton A.L."/>
            <person name="Watervoot N.F."/>
            <person name="Auber R.P."/>
            <person name="Gonzalez D.J."/>
            <person name="Wisecaver J.H."/>
            <person name="Moore B.S."/>
        </authorList>
    </citation>
    <scope>NUCLEOTIDE SEQUENCE [LARGE SCALE GENOMIC DNA]</scope>
    <source>
        <strain evidence="3 4">12B1</strain>
    </source>
</reference>
<dbReference type="EMBL" id="JBGBPQ010000002">
    <property type="protein sequence ID" value="KAL1528978.1"/>
    <property type="molecule type" value="Genomic_DNA"/>
</dbReference>
<dbReference type="PANTHER" id="PTHR16255">
    <property type="entry name" value="REQUIRED FOR MEIOTIC NUCLEAR DIVISION PROTEIN 1 HOMOLOG"/>
    <property type="match status" value="1"/>
</dbReference>
<dbReference type="InterPro" id="IPR003734">
    <property type="entry name" value="DUF155"/>
</dbReference>
<dbReference type="Pfam" id="PF02582">
    <property type="entry name" value="DUF155"/>
    <property type="match status" value="1"/>
</dbReference>